<dbReference type="Pfam" id="PF26280">
    <property type="entry name" value="Ig_TRAPPC9-Trs120_2nd"/>
    <property type="match status" value="1"/>
</dbReference>
<dbReference type="Pfam" id="PF08626">
    <property type="entry name" value="TRAPPC9-Trs120"/>
    <property type="match status" value="1"/>
</dbReference>
<dbReference type="Proteomes" id="UP000750711">
    <property type="component" value="Unassembled WGS sequence"/>
</dbReference>
<reference evidence="9" key="1">
    <citation type="submission" date="2021-03" db="EMBL/GenBank/DDBJ databases">
        <title>Comparative genomics and phylogenomic investigation of the class Geoglossomycetes provide insights into ecological specialization and systematics.</title>
        <authorList>
            <person name="Melie T."/>
            <person name="Pirro S."/>
            <person name="Miller A.N."/>
            <person name="Quandt A."/>
        </authorList>
    </citation>
    <scope>NUCLEOTIDE SEQUENCE</scope>
    <source>
        <strain evidence="9">CAQ_001_2017</strain>
    </source>
</reference>
<dbReference type="EMBL" id="JAGHQM010000766">
    <property type="protein sequence ID" value="KAH0558698.1"/>
    <property type="molecule type" value="Genomic_DNA"/>
</dbReference>
<feature type="domain" description="Trs120/TRAPPC9 N-terminal" evidence="4">
    <location>
        <begin position="5"/>
        <end position="424"/>
    </location>
</feature>
<feature type="domain" description="Trs120/TRAPPC9 first Ig-like" evidence="6">
    <location>
        <begin position="812"/>
        <end position="1004"/>
    </location>
</feature>
<dbReference type="Pfam" id="PF26254">
    <property type="entry name" value="Ig_TRAPPC9-Trs120_1st"/>
    <property type="match status" value="1"/>
</dbReference>
<feature type="compositionally biased region" description="Pro residues" evidence="3">
    <location>
        <begin position="285"/>
        <end position="303"/>
    </location>
</feature>
<feature type="compositionally biased region" description="Basic and acidic residues" evidence="3">
    <location>
        <begin position="679"/>
        <end position="697"/>
    </location>
</feature>
<protein>
    <recommendedName>
        <fullName evidence="11">Hypercellular protein HypA</fullName>
    </recommendedName>
</protein>
<feature type="domain" description="Trs120/TRAPPC9 fourth Ig-like" evidence="8">
    <location>
        <begin position="1373"/>
        <end position="1543"/>
    </location>
</feature>
<dbReference type="InterPro" id="IPR058564">
    <property type="entry name" value="TPR_TRAPPC9_Trs120"/>
</dbReference>
<evidence type="ECO:0008006" key="11">
    <source>
        <dbReference type="Google" id="ProtNLM"/>
    </source>
</evidence>
<feature type="region of interest" description="Disordered" evidence="3">
    <location>
        <begin position="678"/>
        <end position="701"/>
    </location>
</feature>
<feature type="domain" description="Trs120/TRAPPC9 TPR region" evidence="5">
    <location>
        <begin position="465"/>
        <end position="796"/>
    </location>
</feature>
<feature type="compositionally biased region" description="Polar residues" evidence="3">
    <location>
        <begin position="975"/>
        <end position="990"/>
    </location>
</feature>
<gene>
    <name evidence="9" type="ORF">GP486_004655</name>
</gene>
<feature type="domain" description="Trs120/TRAPPC9 third Ig-like" evidence="7">
    <location>
        <begin position="1156"/>
        <end position="1367"/>
    </location>
</feature>
<evidence type="ECO:0000259" key="7">
    <source>
        <dbReference type="Pfam" id="PF26282"/>
    </source>
</evidence>
<evidence type="ECO:0000259" key="5">
    <source>
        <dbReference type="Pfam" id="PF26251"/>
    </source>
</evidence>
<evidence type="ECO:0000259" key="4">
    <source>
        <dbReference type="Pfam" id="PF08626"/>
    </source>
</evidence>
<dbReference type="PANTHER" id="PTHR21512">
    <property type="entry name" value="TRAFFICKING PROTEIN PARTICLE COMPLEX SUBUNIT 9"/>
    <property type="match status" value="1"/>
</dbReference>
<feature type="region of interest" description="Disordered" evidence="3">
    <location>
        <begin position="1181"/>
        <end position="1202"/>
    </location>
</feature>
<name>A0A9P8LAX8_9PEZI</name>
<keyword evidence="10" id="KW-1185">Reference proteome</keyword>
<dbReference type="InterPro" id="IPR058567">
    <property type="entry name" value="Ig_TRAPPC9_Trs120_3rd"/>
</dbReference>
<dbReference type="PANTHER" id="PTHR21512:SF5">
    <property type="entry name" value="TRAFFICKING PROTEIN PARTICLE COMPLEX SUBUNIT 9"/>
    <property type="match status" value="1"/>
</dbReference>
<feature type="compositionally biased region" description="Polar residues" evidence="3">
    <location>
        <begin position="236"/>
        <end position="258"/>
    </location>
</feature>
<dbReference type="GO" id="GO:0005802">
    <property type="term" value="C:trans-Golgi network"/>
    <property type="evidence" value="ECO:0007669"/>
    <property type="project" value="TreeGrafter"/>
</dbReference>
<dbReference type="Pfam" id="PF26282">
    <property type="entry name" value="Ig_TRAPPC9-Trs120_3rd"/>
    <property type="match status" value="1"/>
</dbReference>
<dbReference type="InterPro" id="IPR058568">
    <property type="entry name" value="Ig_TRAPPC9_Trs120_4th"/>
</dbReference>
<evidence type="ECO:0000256" key="3">
    <source>
        <dbReference type="SAM" id="MobiDB-lite"/>
    </source>
</evidence>
<sequence length="1567" mass="170878">MVLDPLSPIAPARVRALLLPVGRIKRSRFLEFAERLKPESIVRLGDVSPDGRPNRTMFSPLAFPAGKIIYDLSPSLPPQSQLALSPFELYREPLVVMGIADSTELGCGHNSSTEDGNGGVTQGKHSSTPEERDVSNLLQEMELVRERFPKALVHQVLFFDYKIGGDLPALPEGAIAVPPPEQSKTTTMKTVMCDLSSLLLAEMTSFAKSLQALYTIDSPSSSQNAATANGWSSWTSGDLNRRSSQIPSQPHGSRSGSPSLIDRNQYRMSMPAHLPSSPLAHPRPATGPQPASPPSSTQSPPPTSFDQISGVSSGTPLSNTVTRSSATNAQRDSSLERVAVQGFGSGSLSERARNKGKGRVGCVVGSLYLHAGRWGDAIREFVESATIARANSDHLWHAKALENILVSLLMLAWAGMDFQIPQICYPVTEKMAPKSPQQTPSSSTVDVLSAKTMTTESRLASFQNLTALLPDLLNTILNFYTRAANFSGESLPQLPYSETVIRFSKLMAAVHLSNGKLDDDALAHVVLNAQFRNRTKLTSSRVLISPTRVEITTMLFRALPPVTSSSLATIDYTLVLSGICSVLSSLGFYRKKALVIRELISILIPGLVQARKLGAAEMGVHPATGLTGLGALNATGGGAVGPVASNPGQNDENGGVRELLGVLCHAYGVIGSIFGQPDTARRSESHPSKATGDERVTDTNYDDSNEAVISRALSDANLHAFGNLNLKMVVLRSCIDLCEALPDFHGILRFTTELLRTVGSGVAPGPRGMEAITALSKEEQVRLVTNISRTVIAATKFGVKDVEAEYWDDFLVRGVEVVEPPTWKAPVPHAKSELVAAGAIAQEAEKSPFIYNPFLKKPDAATVERTLIAGEPAEFRVTLQNLFDFDVEIERLSLESVGVKFESKKTNIIVGPYRTQTIIMEGTAWEAGSLRVTGCVVKARNCRERRFPIFREPWFPEKDVKIKRIGLAAAKPSTDRPTSTASKTKIQSQPGPKPSFLELTVIREQPMVVVKSTSLSQSAVMILEGQINFFTITLHNLSSTTPVDLLLFSFQDSTTAQLQAAMSNKAIAPAELYELELLFSHKQALRWRRREEDGEPTIPPNQTATFEIEVLGKPGLTSAIVQVDYAYLGVPRREVTEKFYTRQVVLPVTVTVNASVELVRVDTLPFAGDFGWVQQGGQRQLADGKGIHHGDDGHGKTGPKAQEEEAIKVLRRRLRSTADARDYCLLLLDIRNSWPHPLKIELQVREPPPTLAQNREADSETIWAGAYTTIDRLQPGHTSRHILPLPRVFLQNPHAVIPTLNPANQRQFVVSASKVSPDVERASREAFWYREEILKLVRGFWEEERTGRRGSIELRGIRLNPRMVEAVRVEEVSVEVFVREGTQLGPSTFEAHTDELVTLATRIHNRSSQPIYPLLRLQPSLRNQPHNVALDLSKRFAHNGLLQRPLPLLQPGQAAEDAMGVCMLCRGEFEIGASIEEIRIWQPAAGESRAERSGDGDATGAARAGGGGRARADTSALLMDSSVLGEKQRRMWTGRENCVIVVRDGAEASDGDMDGHGDDHDSAGDDG</sequence>
<comment type="caution">
    <text evidence="9">The sequence shown here is derived from an EMBL/GenBank/DDBJ whole genome shotgun (WGS) entry which is preliminary data.</text>
</comment>
<feature type="region of interest" description="Disordered" evidence="3">
    <location>
        <begin position="106"/>
        <end position="131"/>
    </location>
</feature>
<evidence type="ECO:0000259" key="6">
    <source>
        <dbReference type="Pfam" id="PF26254"/>
    </source>
</evidence>
<feature type="region of interest" description="Disordered" evidence="3">
    <location>
        <begin position="970"/>
        <end position="992"/>
    </location>
</feature>
<evidence type="ECO:0000256" key="1">
    <source>
        <dbReference type="ARBA" id="ARBA00004555"/>
    </source>
</evidence>
<evidence type="ECO:0000313" key="9">
    <source>
        <dbReference type="EMBL" id="KAH0558698.1"/>
    </source>
</evidence>
<comment type="subcellular location">
    <subcellularLocation>
        <location evidence="1">Golgi apparatus</location>
    </subcellularLocation>
</comment>
<dbReference type="InterPro" id="IPR013935">
    <property type="entry name" value="Trs120_TRAPPC9"/>
</dbReference>
<dbReference type="Pfam" id="PF26251">
    <property type="entry name" value="TPR_TRAPPC9-Trs120"/>
    <property type="match status" value="1"/>
</dbReference>
<feature type="region of interest" description="Disordered" evidence="3">
    <location>
        <begin position="236"/>
        <end position="333"/>
    </location>
</feature>
<feature type="compositionally biased region" description="Basic and acidic residues" evidence="3">
    <location>
        <begin position="1553"/>
        <end position="1567"/>
    </location>
</feature>
<organism evidence="9 10">
    <name type="scientific">Trichoglossum hirsutum</name>
    <dbReference type="NCBI Taxonomy" id="265104"/>
    <lineage>
        <taxon>Eukaryota</taxon>
        <taxon>Fungi</taxon>
        <taxon>Dikarya</taxon>
        <taxon>Ascomycota</taxon>
        <taxon>Pezizomycotina</taxon>
        <taxon>Geoglossomycetes</taxon>
        <taxon>Geoglossales</taxon>
        <taxon>Geoglossaceae</taxon>
        <taxon>Trichoglossum</taxon>
    </lineage>
</organism>
<feature type="region of interest" description="Disordered" evidence="3">
    <location>
        <begin position="1486"/>
        <end position="1511"/>
    </location>
</feature>
<keyword evidence="2" id="KW-0333">Golgi apparatus</keyword>
<feature type="compositionally biased region" description="Polar residues" evidence="3">
    <location>
        <begin position="305"/>
        <end position="332"/>
    </location>
</feature>
<evidence type="ECO:0000256" key="2">
    <source>
        <dbReference type="ARBA" id="ARBA00023034"/>
    </source>
</evidence>
<dbReference type="Pfam" id="PF26283">
    <property type="entry name" value="Ig_TRAPPC9-Trs120_4th"/>
    <property type="match status" value="1"/>
</dbReference>
<feature type="region of interest" description="Disordered" evidence="3">
    <location>
        <begin position="1543"/>
        <end position="1567"/>
    </location>
</feature>
<dbReference type="InterPro" id="IPR058563">
    <property type="entry name" value="Trs120_TRAPPC9_N"/>
</dbReference>
<dbReference type="InterPro" id="IPR058565">
    <property type="entry name" value="Ig_TRAPPC9_Trs120_1st"/>
</dbReference>
<feature type="compositionally biased region" description="Basic and acidic residues" evidence="3">
    <location>
        <begin position="1185"/>
        <end position="1202"/>
    </location>
</feature>
<evidence type="ECO:0000259" key="8">
    <source>
        <dbReference type="Pfam" id="PF26283"/>
    </source>
</evidence>
<proteinExistence type="predicted"/>
<accession>A0A9P8LAX8</accession>
<evidence type="ECO:0000313" key="10">
    <source>
        <dbReference type="Proteomes" id="UP000750711"/>
    </source>
</evidence>